<gene>
    <name evidence="2" type="ORF">XM38_018340</name>
</gene>
<dbReference type="Proteomes" id="UP000191901">
    <property type="component" value="Chromosome"/>
</dbReference>
<evidence type="ECO:0000313" key="2">
    <source>
        <dbReference type="EMBL" id="ASC70886.1"/>
    </source>
</evidence>
<feature type="transmembrane region" description="Helical" evidence="1">
    <location>
        <begin position="95"/>
        <end position="114"/>
    </location>
</feature>
<name>A0A1Z3HKV1_9CYAN</name>
<keyword evidence="1" id="KW-1133">Transmembrane helix</keyword>
<dbReference type="GO" id="GO:0005886">
    <property type="term" value="C:plasma membrane"/>
    <property type="evidence" value="ECO:0007669"/>
    <property type="project" value="TreeGrafter"/>
</dbReference>
<sequence>MVTTLLLIIVAIAGGIAVAIQGQFMGVMDQTIGTRESIFITYVGGGGIMAAIMLASRWGNLQAWHTVPWYVLTSGVLGIVVVGTIGYVIPRLGLVTGFTLIVSSQFILGLLIDAQGWFGAEVRPLTAMKAVGLGLLLAGITLIMK</sequence>
<evidence type="ECO:0000256" key="1">
    <source>
        <dbReference type="SAM" id="Phobius"/>
    </source>
</evidence>
<dbReference type="EMBL" id="CP021983">
    <property type="protein sequence ID" value="ASC70886.1"/>
    <property type="molecule type" value="Genomic_DNA"/>
</dbReference>
<evidence type="ECO:0008006" key="4">
    <source>
        <dbReference type="Google" id="ProtNLM"/>
    </source>
</evidence>
<dbReference type="KEGG" id="hhg:XM38_018340"/>
<evidence type="ECO:0000313" key="3">
    <source>
        <dbReference type="Proteomes" id="UP000191901"/>
    </source>
</evidence>
<dbReference type="STRING" id="1641165.XM38_19680"/>
<dbReference type="OrthoDB" id="9097160at2"/>
<keyword evidence="1" id="KW-0812">Transmembrane</keyword>
<protein>
    <recommendedName>
        <fullName evidence="4">DMT family transporter</fullName>
    </recommendedName>
</protein>
<proteinExistence type="predicted"/>
<dbReference type="AlphaFoldDB" id="A0A1Z3HKV1"/>
<keyword evidence="1" id="KW-0472">Membrane</keyword>
<feature type="transmembrane region" description="Helical" evidence="1">
    <location>
        <begin position="126"/>
        <end position="144"/>
    </location>
</feature>
<keyword evidence="3" id="KW-1185">Reference proteome</keyword>
<accession>A0A1Z3HKV1</accession>
<organism evidence="2 3">
    <name type="scientific">Halomicronema hongdechloris C2206</name>
    <dbReference type="NCBI Taxonomy" id="1641165"/>
    <lineage>
        <taxon>Bacteria</taxon>
        <taxon>Bacillati</taxon>
        <taxon>Cyanobacteriota</taxon>
        <taxon>Cyanophyceae</taxon>
        <taxon>Nodosilineales</taxon>
        <taxon>Nodosilineaceae</taxon>
        <taxon>Halomicronema</taxon>
    </lineage>
</organism>
<dbReference type="Pfam" id="PF04657">
    <property type="entry name" value="DMT_YdcZ"/>
    <property type="match status" value="1"/>
</dbReference>
<feature type="transmembrane region" description="Helical" evidence="1">
    <location>
        <begin position="67"/>
        <end position="89"/>
    </location>
</feature>
<feature type="transmembrane region" description="Helical" evidence="1">
    <location>
        <begin position="38"/>
        <end position="55"/>
    </location>
</feature>
<dbReference type="InterPro" id="IPR006750">
    <property type="entry name" value="YdcZ"/>
</dbReference>
<reference evidence="2 3" key="1">
    <citation type="journal article" date="2016" name="Biochim. Biophys. Acta">
        <title>Characterization of red-shifted phycobilisomes isolated from the chlorophyll f-containing cyanobacterium Halomicronema hongdechloris.</title>
        <authorList>
            <person name="Li Y."/>
            <person name="Lin Y."/>
            <person name="Garvey C.J."/>
            <person name="Birch D."/>
            <person name="Corkery R.W."/>
            <person name="Loughlin P.C."/>
            <person name="Scheer H."/>
            <person name="Willows R.D."/>
            <person name="Chen M."/>
        </authorList>
    </citation>
    <scope>NUCLEOTIDE SEQUENCE [LARGE SCALE GENOMIC DNA]</scope>
    <source>
        <strain evidence="2 3">C2206</strain>
    </source>
</reference>
<dbReference type="PANTHER" id="PTHR34821">
    <property type="entry name" value="INNER MEMBRANE PROTEIN YDCZ"/>
    <property type="match status" value="1"/>
</dbReference>
<dbReference type="PANTHER" id="PTHR34821:SF2">
    <property type="entry name" value="INNER MEMBRANE PROTEIN YDCZ"/>
    <property type="match status" value="1"/>
</dbReference>
<dbReference type="RefSeq" id="WP_080811979.1">
    <property type="nucleotide sequence ID" value="NZ_CP021983.2"/>
</dbReference>